<keyword evidence="2" id="KW-1185">Reference proteome</keyword>
<evidence type="ECO:0000313" key="1">
    <source>
        <dbReference type="EMBL" id="MDR6241128.1"/>
    </source>
</evidence>
<protein>
    <submittedName>
        <fullName evidence="1">Uncharacterized protein</fullName>
    </submittedName>
</protein>
<sequence length="348" mass="40807">MKRIFYILFSFVFLISCKRGNELEGIWIGSYQISHTDNEPVLSSMRLLLDISKDQIIYKTFDYPMFGEKDSIIISPYTIIENKLIFDSDTFVIKEVTEDSLILSNHSLLKEDFIFKRLPKNNKKLNLEIKNNAFSFVGPNYTDSIDFINDSLMLHIGNAFYTNSRPRHWSINSYKSFDFLVFDQIGSPPYLISNSSKNEVSLKMYFSTINDFKLTKINYEKNLSDLEGSWVSAYKNNQDLPLPPPPPNYPKNINTKLYLRIKKDSLEIEQFGRTKSKKWELNSTKEFLYFPKDLLTNKYGVWKIVKIEGDKLEIERNRRSNIPSEKEIIEFDRIINNGQQSYASKTQE</sequence>
<reference evidence="1" key="1">
    <citation type="submission" date="2023-07" db="EMBL/GenBank/DDBJ databases">
        <title>Genomic Encyclopedia of Type Strains, Phase IV (KMG-IV): sequencing the most valuable type-strain genomes for metagenomic binning, comparative biology and taxonomic classification.</title>
        <authorList>
            <person name="Goeker M."/>
        </authorList>
    </citation>
    <scope>NUCLEOTIDE SEQUENCE</scope>
    <source>
        <strain evidence="1">DSM 26174</strain>
    </source>
</reference>
<organism evidence="1 2">
    <name type="scientific">Aureibacter tunicatorum</name>
    <dbReference type="NCBI Taxonomy" id="866807"/>
    <lineage>
        <taxon>Bacteria</taxon>
        <taxon>Pseudomonadati</taxon>
        <taxon>Bacteroidota</taxon>
        <taxon>Cytophagia</taxon>
        <taxon>Cytophagales</taxon>
        <taxon>Persicobacteraceae</taxon>
        <taxon>Aureibacter</taxon>
    </lineage>
</organism>
<accession>A0AAE3XQY0</accession>
<comment type="caution">
    <text evidence="1">The sequence shown here is derived from an EMBL/GenBank/DDBJ whole genome shotgun (WGS) entry which is preliminary data.</text>
</comment>
<dbReference type="AlphaFoldDB" id="A0AAE3XQY0"/>
<dbReference type="EMBL" id="JAVDQD010000006">
    <property type="protein sequence ID" value="MDR6241128.1"/>
    <property type="molecule type" value="Genomic_DNA"/>
</dbReference>
<name>A0AAE3XQY0_9BACT</name>
<proteinExistence type="predicted"/>
<gene>
    <name evidence="1" type="ORF">HNQ88_004204</name>
</gene>
<dbReference type="RefSeq" id="WP_309941685.1">
    <property type="nucleotide sequence ID" value="NZ_AP025305.1"/>
</dbReference>
<evidence type="ECO:0000313" key="2">
    <source>
        <dbReference type="Proteomes" id="UP001185092"/>
    </source>
</evidence>
<dbReference type="Proteomes" id="UP001185092">
    <property type="component" value="Unassembled WGS sequence"/>
</dbReference>
<dbReference type="PROSITE" id="PS51257">
    <property type="entry name" value="PROKAR_LIPOPROTEIN"/>
    <property type="match status" value="1"/>
</dbReference>